<protein>
    <submittedName>
        <fullName evidence="1">Uncharacterized protein</fullName>
    </submittedName>
</protein>
<evidence type="ECO:0000313" key="1">
    <source>
        <dbReference type="EMBL" id="DAD31304.1"/>
    </source>
</evidence>
<organism evidence="1 2">
    <name type="scientific">Nelumbo nucifera</name>
    <name type="common">Sacred lotus</name>
    <dbReference type="NCBI Taxonomy" id="4432"/>
    <lineage>
        <taxon>Eukaryota</taxon>
        <taxon>Viridiplantae</taxon>
        <taxon>Streptophyta</taxon>
        <taxon>Embryophyta</taxon>
        <taxon>Tracheophyta</taxon>
        <taxon>Spermatophyta</taxon>
        <taxon>Magnoliopsida</taxon>
        <taxon>Proteales</taxon>
        <taxon>Nelumbonaceae</taxon>
        <taxon>Nelumbo</taxon>
    </lineage>
</organism>
<dbReference type="Proteomes" id="UP000607653">
    <property type="component" value="Unassembled WGS sequence"/>
</dbReference>
<evidence type="ECO:0000313" key="2">
    <source>
        <dbReference type="Proteomes" id="UP000607653"/>
    </source>
</evidence>
<comment type="caution">
    <text evidence="1">The sequence shown here is derived from an EMBL/GenBank/DDBJ whole genome shotgun (WGS) entry which is preliminary data.</text>
</comment>
<accession>A0A822YB21</accession>
<dbReference type="AlphaFoldDB" id="A0A822YB21"/>
<gene>
    <name evidence="1" type="ORF">HUJ06_010155</name>
</gene>
<proteinExistence type="predicted"/>
<sequence>MLEMEYLSMSHLLNDGNPLDDLPMQFQTTENNNHEVDKLFSGDMAHQFPSTAKFQVNQSTVFNPPIFINPLFEFQ</sequence>
<name>A0A822YB21_NELNU</name>
<keyword evidence="2" id="KW-1185">Reference proteome</keyword>
<reference evidence="1 2" key="1">
    <citation type="journal article" date="2020" name="Mol. Biol. Evol.">
        <title>Distinct Expression and Methylation Patterns for Genes with Different Fates following a Single Whole-Genome Duplication in Flowering Plants.</title>
        <authorList>
            <person name="Shi T."/>
            <person name="Rahmani R.S."/>
            <person name="Gugger P.F."/>
            <person name="Wang M."/>
            <person name="Li H."/>
            <person name="Zhang Y."/>
            <person name="Li Z."/>
            <person name="Wang Q."/>
            <person name="Van de Peer Y."/>
            <person name="Marchal K."/>
            <person name="Chen J."/>
        </authorList>
    </citation>
    <scope>NUCLEOTIDE SEQUENCE [LARGE SCALE GENOMIC DNA]</scope>
    <source>
        <tissue evidence="1">Leaf</tissue>
    </source>
</reference>
<dbReference type="EMBL" id="DUZY01000003">
    <property type="protein sequence ID" value="DAD31304.1"/>
    <property type="molecule type" value="Genomic_DNA"/>
</dbReference>